<keyword evidence="3" id="KW-1185">Reference proteome</keyword>
<dbReference type="Proteomes" id="UP000002640">
    <property type="component" value="Unassembled WGS sequence"/>
</dbReference>
<organism evidence="2 3">
    <name type="scientific">Phytophthora sojae (strain P6497)</name>
    <name type="common">Soybean stem and root rot agent</name>
    <name type="synonym">Phytophthora megasperma f. sp. glycines</name>
    <dbReference type="NCBI Taxonomy" id="1094619"/>
    <lineage>
        <taxon>Eukaryota</taxon>
        <taxon>Sar</taxon>
        <taxon>Stramenopiles</taxon>
        <taxon>Oomycota</taxon>
        <taxon>Peronosporomycetes</taxon>
        <taxon>Peronosporales</taxon>
        <taxon>Peronosporaceae</taxon>
        <taxon>Phytophthora</taxon>
    </lineage>
</organism>
<dbReference type="EMBL" id="JH159153">
    <property type="protein sequence ID" value="EGZ22370.1"/>
    <property type="molecule type" value="Genomic_DNA"/>
</dbReference>
<dbReference type="RefSeq" id="XP_009525087.1">
    <property type="nucleotide sequence ID" value="XM_009526792.1"/>
</dbReference>
<gene>
    <name evidence="2" type="ORF">PHYSODRAFT_251804</name>
</gene>
<reference evidence="2 3" key="1">
    <citation type="journal article" date="2006" name="Science">
        <title>Phytophthora genome sequences uncover evolutionary origins and mechanisms of pathogenesis.</title>
        <authorList>
            <person name="Tyler B.M."/>
            <person name="Tripathy S."/>
            <person name="Zhang X."/>
            <person name="Dehal P."/>
            <person name="Jiang R.H."/>
            <person name="Aerts A."/>
            <person name="Arredondo F.D."/>
            <person name="Baxter L."/>
            <person name="Bensasson D."/>
            <person name="Beynon J.L."/>
            <person name="Chapman J."/>
            <person name="Damasceno C.M."/>
            <person name="Dorrance A.E."/>
            <person name="Dou D."/>
            <person name="Dickerman A.W."/>
            <person name="Dubchak I.L."/>
            <person name="Garbelotto M."/>
            <person name="Gijzen M."/>
            <person name="Gordon S.G."/>
            <person name="Govers F."/>
            <person name="Grunwald N.J."/>
            <person name="Huang W."/>
            <person name="Ivors K.L."/>
            <person name="Jones R.W."/>
            <person name="Kamoun S."/>
            <person name="Krampis K."/>
            <person name="Lamour K.H."/>
            <person name="Lee M.K."/>
            <person name="McDonald W.H."/>
            <person name="Medina M."/>
            <person name="Meijer H.J."/>
            <person name="Nordberg E.K."/>
            <person name="Maclean D.J."/>
            <person name="Ospina-Giraldo M.D."/>
            <person name="Morris P.F."/>
            <person name="Phuntumart V."/>
            <person name="Putnam N.H."/>
            <person name="Rash S."/>
            <person name="Rose J.K."/>
            <person name="Sakihama Y."/>
            <person name="Salamov A.A."/>
            <person name="Savidor A."/>
            <person name="Scheuring C.F."/>
            <person name="Smith B.M."/>
            <person name="Sobral B.W."/>
            <person name="Terry A."/>
            <person name="Torto-Alalibo T.A."/>
            <person name="Win J."/>
            <person name="Xu Z."/>
            <person name="Zhang H."/>
            <person name="Grigoriev I.V."/>
            <person name="Rokhsar D.S."/>
            <person name="Boore J.L."/>
        </authorList>
    </citation>
    <scope>NUCLEOTIDE SEQUENCE [LARGE SCALE GENOMIC DNA]</scope>
    <source>
        <strain evidence="2 3">P6497</strain>
    </source>
</reference>
<proteinExistence type="predicted"/>
<evidence type="ECO:0000256" key="1">
    <source>
        <dbReference type="SAM" id="Coils"/>
    </source>
</evidence>
<feature type="coiled-coil region" evidence="1">
    <location>
        <begin position="33"/>
        <end position="60"/>
    </location>
</feature>
<accession>G4Z5Q6</accession>
<dbReference type="OMA" id="PPCEVEL"/>
<keyword evidence="1" id="KW-0175">Coiled coil</keyword>
<evidence type="ECO:0000313" key="3">
    <source>
        <dbReference type="Proteomes" id="UP000002640"/>
    </source>
</evidence>
<dbReference type="KEGG" id="psoj:PHYSODRAFT_251804"/>
<sequence>MGKGAEELEIVSGAMKTFEDLDKQRKEQHRIAMIEFRLNKKHKRKEMQTLQEQIKRHEKFRGIVRDASIELEESALPSYGRSGWRVNFDGGETSFHFHPLTRDDFDATMTRFDAELANGMSSLTKADSVFGWEILKAPLTASSLDSKRLLVRARVTKRLRCSLDLFQQALGMQHKYLTPTIASPLGCGLHQRPKVRTEVLQELDEESTVFAHSITGAHKDLYYLFQVRRAQWETQDGRRKLTLSLAVTDSDANRRSRYAEALELSVEWATEGGVHVPVTEIEENLIEVSCDHWASSESKQHVEHLMIQWAQLAIWWEQLAVLSNLLLSKV</sequence>
<protein>
    <submittedName>
        <fullName evidence="2">Uncharacterized protein</fullName>
    </submittedName>
</protein>
<dbReference type="GeneID" id="20638194"/>
<name>G4Z5Q6_PHYSP</name>
<dbReference type="InParanoid" id="G4Z5Q6"/>
<dbReference type="AlphaFoldDB" id="G4Z5Q6"/>
<evidence type="ECO:0000313" key="2">
    <source>
        <dbReference type="EMBL" id="EGZ22370.1"/>
    </source>
</evidence>